<feature type="compositionally biased region" description="Basic and acidic residues" evidence="4">
    <location>
        <begin position="41"/>
        <end position="50"/>
    </location>
</feature>
<evidence type="ECO:0000256" key="4">
    <source>
        <dbReference type="SAM" id="MobiDB-lite"/>
    </source>
</evidence>
<keyword evidence="6" id="KW-1185">Reference proteome</keyword>
<evidence type="ECO:0000256" key="1">
    <source>
        <dbReference type="ARBA" id="ARBA00005485"/>
    </source>
</evidence>
<sequence length="615" mass="70178">MDASPPEGNGSVKAAISLYGEKIRGRKQDRFKTQIFPQEDLPSKTRELHQTRTNIGRLNETKSAAETEKARAESELSRANNAANELISRIEEYNARASARRSELKPVSKMERSSQEDVQYSEVVKELDEVKKELSRLKLDVASAMAAKERAEKEIEASSSKATTFSRSVEELKKKIDEADEEHVLVELARIEAEREFREIEGRRRMEADQFAKNIENAKKRIKELRRELNRSKELEMKLRITNSDVNVLQSEMELVREMERNYQTDLASKADKKKEEEDDSNTRTAVESAEAQLREAKEELALAKEESFQFMTSMDAIRQELIHISEETNRLKKLEKKAETNMQHLNSKLLKAKSALEAANIADKRSKVTVSNLSSALQQMQTEVEAAKKEEELITEETKDTRAETHKTNLEIAMAEQRLQAAARELETVKASEAMALKRLRNVTRRIMRSRAAAIPHSSTVTISKSEYEYLNQQASSAQEIAAKKVEAAQAWIEALAAEEKEILLKAESVEKEIKEFPTEEVMEIQETEKSAEEELDELIQNEDIAKPRKSTRENSITGSARKTKIRRLSTSSATRNTRSSSFTIKRKRIIPNLFKFLGDKKSRKQKAEVMQAK</sequence>
<feature type="region of interest" description="Disordered" evidence="4">
    <location>
        <begin position="540"/>
        <end position="585"/>
    </location>
</feature>
<dbReference type="GO" id="GO:0009903">
    <property type="term" value="P:chloroplast avoidance movement"/>
    <property type="evidence" value="ECO:0007669"/>
    <property type="project" value="TreeGrafter"/>
</dbReference>
<dbReference type="EMBL" id="CP136890">
    <property type="protein sequence ID" value="WOK93007.1"/>
    <property type="molecule type" value="Genomic_DNA"/>
</dbReference>
<reference evidence="5 6" key="1">
    <citation type="submission" date="2023-10" db="EMBL/GenBank/DDBJ databases">
        <title>Chromosome-scale genome assembly provides insights into flower coloration mechanisms of Canna indica.</title>
        <authorList>
            <person name="Li C."/>
        </authorList>
    </citation>
    <scope>NUCLEOTIDE SEQUENCE [LARGE SCALE GENOMIC DNA]</scope>
    <source>
        <tissue evidence="5">Flower</tissue>
    </source>
</reference>
<feature type="compositionally biased region" description="Low complexity" evidence="4">
    <location>
        <begin position="570"/>
        <end position="585"/>
    </location>
</feature>
<evidence type="ECO:0000256" key="2">
    <source>
        <dbReference type="ARBA" id="ARBA00023054"/>
    </source>
</evidence>
<dbReference type="GO" id="GO:0009904">
    <property type="term" value="P:chloroplast accumulation movement"/>
    <property type="evidence" value="ECO:0007669"/>
    <property type="project" value="TreeGrafter"/>
</dbReference>
<feature type="coiled-coil region" evidence="3">
    <location>
        <begin position="120"/>
        <end position="242"/>
    </location>
</feature>
<evidence type="ECO:0000313" key="5">
    <source>
        <dbReference type="EMBL" id="WOK93007.1"/>
    </source>
</evidence>
<dbReference type="PANTHER" id="PTHR32054:SF2">
    <property type="entry name" value="PROTEIN PLASTID MOVEMENT IMPAIRED 2"/>
    <property type="match status" value="1"/>
</dbReference>
<keyword evidence="2 3" id="KW-0175">Coiled coil</keyword>
<feature type="region of interest" description="Disordered" evidence="4">
    <location>
        <begin position="98"/>
        <end position="120"/>
    </location>
</feature>
<feature type="compositionally biased region" description="Basic and acidic residues" evidence="4">
    <location>
        <begin position="266"/>
        <end position="276"/>
    </location>
</feature>
<gene>
    <name evidence="5" type="ORF">Cni_G01699</name>
</gene>
<evidence type="ECO:0000313" key="6">
    <source>
        <dbReference type="Proteomes" id="UP001327560"/>
    </source>
</evidence>
<organism evidence="5 6">
    <name type="scientific">Canna indica</name>
    <name type="common">Indian-shot</name>
    <dbReference type="NCBI Taxonomy" id="4628"/>
    <lineage>
        <taxon>Eukaryota</taxon>
        <taxon>Viridiplantae</taxon>
        <taxon>Streptophyta</taxon>
        <taxon>Embryophyta</taxon>
        <taxon>Tracheophyta</taxon>
        <taxon>Spermatophyta</taxon>
        <taxon>Magnoliopsida</taxon>
        <taxon>Liliopsida</taxon>
        <taxon>Zingiberales</taxon>
        <taxon>Cannaceae</taxon>
        <taxon>Canna</taxon>
    </lineage>
</organism>
<dbReference type="Pfam" id="PF05701">
    <property type="entry name" value="WEMBL"/>
    <property type="match status" value="1"/>
</dbReference>
<proteinExistence type="inferred from homology"/>
<protein>
    <recommendedName>
        <fullName evidence="7">Protein PLASTID MOVEMENT IMPAIRED 2</fullName>
    </recommendedName>
</protein>
<dbReference type="GO" id="GO:0005829">
    <property type="term" value="C:cytosol"/>
    <property type="evidence" value="ECO:0007669"/>
    <property type="project" value="TreeGrafter"/>
</dbReference>
<name>A0AAQ3Q213_9LILI</name>
<dbReference type="PANTHER" id="PTHR32054">
    <property type="entry name" value="HEAVY CHAIN, PUTATIVE, EXPRESSED-RELATED-RELATED"/>
    <property type="match status" value="1"/>
</dbReference>
<dbReference type="Proteomes" id="UP001327560">
    <property type="component" value="Chromosome 1"/>
</dbReference>
<dbReference type="InterPro" id="IPR008545">
    <property type="entry name" value="Web"/>
</dbReference>
<feature type="compositionally biased region" description="Basic and acidic residues" evidence="4">
    <location>
        <begin position="98"/>
        <end position="115"/>
    </location>
</feature>
<feature type="compositionally biased region" description="Basic and acidic residues" evidence="4">
    <location>
        <begin position="59"/>
        <end position="76"/>
    </location>
</feature>
<evidence type="ECO:0000256" key="3">
    <source>
        <dbReference type="SAM" id="Coils"/>
    </source>
</evidence>
<comment type="similarity">
    <text evidence="1">Belongs to the WEB family.</text>
</comment>
<feature type="region of interest" description="Disordered" evidence="4">
    <location>
        <begin position="266"/>
        <end position="285"/>
    </location>
</feature>
<accession>A0AAQ3Q213</accession>
<feature type="region of interest" description="Disordered" evidence="4">
    <location>
        <begin position="37"/>
        <end position="78"/>
    </location>
</feature>
<feature type="compositionally biased region" description="Basic and acidic residues" evidence="4">
    <location>
        <begin position="545"/>
        <end position="554"/>
    </location>
</feature>
<feature type="coiled-coil region" evidence="3">
    <location>
        <begin position="371"/>
        <end position="433"/>
    </location>
</feature>
<dbReference type="AlphaFoldDB" id="A0AAQ3Q213"/>
<evidence type="ECO:0008006" key="7">
    <source>
        <dbReference type="Google" id="ProtNLM"/>
    </source>
</evidence>